<dbReference type="Pfam" id="PF12796">
    <property type="entry name" value="Ank_2"/>
    <property type="match status" value="1"/>
</dbReference>
<dbReference type="PANTHER" id="PTHR24126">
    <property type="entry name" value="ANKYRIN REPEAT, PH AND SEC7 DOMAIN CONTAINING PROTEIN SECG-RELATED"/>
    <property type="match status" value="1"/>
</dbReference>
<dbReference type="AlphaFoldDB" id="A0A8J5XMX7"/>
<keyword evidence="5" id="KW-1185">Reference proteome</keyword>
<dbReference type="EMBL" id="JAGTXO010000008">
    <property type="protein sequence ID" value="KAG8466469.1"/>
    <property type="molecule type" value="Genomic_DNA"/>
</dbReference>
<gene>
    <name evidence="4" type="ORF">KFE25_002225</name>
</gene>
<organism evidence="4 5">
    <name type="scientific">Diacronema lutheri</name>
    <name type="common">Unicellular marine alga</name>
    <name type="synonym">Monochrysis lutheri</name>
    <dbReference type="NCBI Taxonomy" id="2081491"/>
    <lineage>
        <taxon>Eukaryota</taxon>
        <taxon>Haptista</taxon>
        <taxon>Haptophyta</taxon>
        <taxon>Pavlovophyceae</taxon>
        <taxon>Pavlovales</taxon>
        <taxon>Pavlovaceae</taxon>
        <taxon>Diacronema</taxon>
    </lineage>
</organism>
<accession>A0A8J5XMX7</accession>
<reference evidence="4" key="1">
    <citation type="submission" date="2021-05" db="EMBL/GenBank/DDBJ databases">
        <title>The genome of the haptophyte Pavlova lutheri (Diacronema luteri, Pavlovales) - a model for lipid biosynthesis in eukaryotic algae.</title>
        <authorList>
            <person name="Hulatt C.J."/>
            <person name="Posewitz M.C."/>
        </authorList>
    </citation>
    <scope>NUCLEOTIDE SEQUENCE</scope>
    <source>
        <strain evidence="4">NIVA-4/92</strain>
    </source>
</reference>
<protein>
    <recommendedName>
        <fullName evidence="6">Ankyrin repeat protein</fullName>
    </recommendedName>
</protein>
<dbReference type="Proteomes" id="UP000751190">
    <property type="component" value="Unassembled WGS sequence"/>
</dbReference>
<keyword evidence="1" id="KW-0677">Repeat</keyword>
<evidence type="ECO:0008006" key="6">
    <source>
        <dbReference type="Google" id="ProtNLM"/>
    </source>
</evidence>
<dbReference type="OrthoDB" id="194358at2759"/>
<evidence type="ECO:0000313" key="5">
    <source>
        <dbReference type="Proteomes" id="UP000751190"/>
    </source>
</evidence>
<dbReference type="SUPFAM" id="SSF48403">
    <property type="entry name" value="Ankyrin repeat"/>
    <property type="match status" value="2"/>
</dbReference>
<dbReference type="Pfam" id="PF00023">
    <property type="entry name" value="Ank"/>
    <property type="match status" value="1"/>
</dbReference>
<dbReference type="PROSITE" id="PS50088">
    <property type="entry name" value="ANK_REPEAT"/>
    <property type="match status" value="1"/>
</dbReference>
<evidence type="ECO:0000313" key="4">
    <source>
        <dbReference type="EMBL" id="KAG8466469.1"/>
    </source>
</evidence>
<dbReference type="Gene3D" id="1.25.40.20">
    <property type="entry name" value="Ankyrin repeat-containing domain"/>
    <property type="match status" value="3"/>
</dbReference>
<keyword evidence="2 3" id="KW-0040">ANK repeat</keyword>
<evidence type="ECO:0000256" key="1">
    <source>
        <dbReference type="ARBA" id="ARBA00022737"/>
    </source>
</evidence>
<name>A0A8J5XMX7_DIALT</name>
<sequence length="527" mass="53811">MLHGACPSCGGEGCTLAGAARAGRDECVRRCLARGALLDECAPLDDHTPDGLALTPLMHACRAGHATCAALLIGASADVDARLDDDVSASFGRTALAYAAAEGHAACARALLAARCAVDAAGWLGKSALHEACDGRAERETECAEVVALLVQHGARVELRDALSDTPLLVCARAGRAPALRELLAAHADPSVRNAALRESALEVACGRAQSEAHACVARLLVEARAGVNAAADGAPPPLARACDAGAAPLVALLLARGADARWRDAARADGLCWHAARSAACLELIFDAGAELGAPPRADVVLGVPMAMHRACGALELGAVQLLSARGASRSFGREAGSAEHAVLTRLVTSRGAAAQRAAELLEWLRGSRDWCTELHHIAALSPARCVALLRAGADVRAAAAAGATTPLDVARAILAAAPGAHAPRALEVARLVDDAAAPWSARTHHLFPESARRRAFVALLLGRRLAARRAAGVPLLGPDTPASGAAGARAADGARDSAALDDVWLAHVVPAAITREVRSVDCGAR</sequence>
<dbReference type="PANTHER" id="PTHR24126:SF14">
    <property type="entry name" value="ANK_REP_REGION DOMAIN-CONTAINING PROTEIN"/>
    <property type="match status" value="1"/>
</dbReference>
<evidence type="ECO:0000256" key="3">
    <source>
        <dbReference type="PROSITE-ProRule" id="PRU00023"/>
    </source>
</evidence>
<dbReference type="SMART" id="SM00248">
    <property type="entry name" value="ANK"/>
    <property type="match status" value="7"/>
</dbReference>
<dbReference type="InterPro" id="IPR002110">
    <property type="entry name" value="Ankyrin_rpt"/>
</dbReference>
<proteinExistence type="predicted"/>
<dbReference type="InterPro" id="IPR036770">
    <property type="entry name" value="Ankyrin_rpt-contain_sf"/>
</dbReference>
<comment type="caution">
    <text evidence="4">The sequence shown here is derived from an EMBL/GenBank/DDBJ whole genome shotgun (WGS) entry which is preliminary data.</text>
</comment>
<feature type="repeat" description="ANK" evidence="3">
    <location>
        <begin position="124"/>
        <end position="162"/>
    </location>
</feature>
<evidence type="ECO:0000256" key="2">
    <source>
        <dbReference type="ARBA" id="ARBA00023043"/>
    </source>
</evidence>